<evidence type="ECO:0000313" key="6">
    <source>
        <dbReference type="Proteomes" id="UP000824410"/>
    </source>
</evidence>
<dbReference type="Pfam" id="PF00132">
    <property type="entry name" value="Hexapep"/>
    <property type="match status" value="1"/>
</dbReference>
<dbReference type="AlphaFoldDB" id="A0AAP2JV46"/>
<proteinExistence type="inferred from homology"/>
<dbReference type="PANTHER" id="PTHR43300:SF11">
    <property type="entry name" value="ACETYLTRANSFERASE RV3034C-RELATED"/>
    <property type="match status" value="1"/>
</dbReference>
<dbReference type="InterPro" id="IPR050179">
    <property type="entry name" value="Trans_hexapeptide_repeat"/>
</dbReference>
<keyword evidence="2" id="KW-0808">Transferase</keyword>
<dbReference type="EMBL" id="SHDO01000001">
    <property type="protein sequence ID" value="MBX6978670.1"/>
    <property type="molecule type" value="Genomic_DNA"/>
</dbReference>
<comment type="caution">
    <text evidence="5">The sequence shown here is derived from an EMBL/GenBank/DDBJ whole genome shotgun (WGS) entry which is preliminary data.</text>
</comment>
<dbReference type="RefSeq" id="WP_131680620.1">
    <property type="nucleotide sequence ID" value="NZ_SHCY01000018.1"/>
</dbReference>
<dbReference type="InterPro" id="IPR011004">
    <property type="entry name" value="Trimer_LpxA-like_sf"/>
</dbReference>
<protein>
    <submittedName>
        <fullName evidence="5">CatB-related O-acetyltransferase</fullName>
    </submittedName>
</protein>
<keyword evidence="3" id="KW-0677">Repeat</keyword>
<gene>
    <name evidence="5" type="ORF">EX242_00010</name>
</gene>
<dbReference type="PROSITE" id="PS00101">
    <property type="entry name" value="HEXAPEP_TRANSFERASES"/>
    <property type="match status" value="1"/>
</dbReference>
<sequence length="267" mass="30541">MENMGASIEYVFRWKKAHEDYLIENKIFLRQGGQSKKVDGIYSRRNFILFDRGEKIRIIGDVFVEEYSMMPFRSFCSVGAFSEPACYFSNDVVIGRYCSISSGVKVMGGQHPYDRFTTSRLTYKKEFEDIAKSQGDHWDVKPYNTNIGAPVIGNDVWIADDVVIKGNIKIGDGAVIAANSVVTKDVPPYAIVAGVPAKVIKYRFPEEVIIKLLKLKWWDYKFTDLPDNSHCDDMNYFIEHLSLSIERGDIKPIIYKKFNIGKELSEI</sequence>
<evidence type="ECO:0000256" key="2">
    <source>
        <dbReference type="ARBA" id="ARBA00022679"/>
    </source>
</evidence>
<dbReference type="InterPro" id="IPR018357">
    <property type="entry name" value="Hexapep_transf_CS"/>
</dbReference>
<keyword evidence="4" id="KW-0012">Acyltransferase</keyword>
<evidence type="ECO:0000313" key="5">
    <source>
        <dbReference type="EMBL" id="MBX6978670.1"/>
    </source>
</evidence>
<evidence type="ECO:0000256" key="3">
    <source>
        <dbReference type="ARBA" id="ARBA00022737"/>
    </source>
</evidence>
<dbReference type="GO" id="GO:0016747">
    <property type="term" value="F:acyltransferase activity, transferring groups other than amino-acyl groups"/>
    <property type="evidence" value="ECO:0007669"/>
    <property type="project" value="UniProtKB-ARBA"/>
</dbReference>
<dbReference type="InterPro" id="IPR001451">
    <property type="entry name" value="Hexapep"/>
</dbReference>
<evidence type="ECO:0000256" key="1">
    <source>
        <dbReference type="ARBA" id="ARBA00007274"/>
    </source>
</evidence>
<comment type="similarity">
    <text evidence="1">Belongs to the transferase hexapeptide repeat family.</text>
</comment>
<organism evidence="5 6">
    <name type="scientific">Providencia rettgeri</name>
    <dbReference type="NCBI Taxonomy" id="587"/>
    <lineage>
        <taxon>Bacteria</taxon>
        <taxon>Pseudomonadati</taxon>
        <taxon>Pseudomonadota</taxon>
        <taxon>Gammaproteobacteria</taxon>
        <taxon>Enterobacterales</taxon>
        <taxon>Morganellaceae</taxon>
        <taxon>Providencia</taxon>
    </lineage>
</organism>
<name>A0AAP2JV46_PRORE</name>
<evidence type="ECO:0000256" key="4">
    <source>
        <dbReference type="ARBA" id="ARBA00023315"/>
    </source>
</evidence>
<dbReference type="Gene3D" id="2.160.10.10">
    <property type="entry name" value="Hexapeptide repeat proteins"/>
    <property type="match status" value="1"/>
</dbReference>
<dbReference type="SUPFAM" id="SSF51161">
    <property type="entry name" value="Trimeric LpxA-like enzymes"/>
    <property type="match status" value="1"/>
</dbReference>
<dbReference type="Proteomes" id="UP000824410">
    <property type="component" value="Unassembled WGS sequence"/>
</dbReference>
<dbReference type="CDD" id="cd03349">
    <property type="entry name" value="LbH_XAT"/>
    <property type="match status" value="1"/>
</dbReference>
<reference evidence="5" key="1">
    <citation type="submission" date="2019-02" db="EMBL/GenBank/DDBJ databases">
        <title>Genomic characterization of isolates from hospital effluents in KZN, South Africa.</title>
        <authorList>
            <person name="Ntshobeni N."/>
            <person name="Allam M."/>
            <person name="Ismail A."/>
            <person name="Amoako D."/>
            <person name="Essack S."/>
            <person name="Chenia H."/>
        </authorList>
    </citation>
    <scope>NUCLEOTIDE SEQUENCE</scope>
    <source>
        <strain evidence="5">AFE97_S1</strain>
    </source>
</reference>
<dbReference type="PANTHER" id="PTHR43300">
    <property type="entry name" value="ACETYLTRANSFERASE"/>
    <property type="match status" value="1"/>
</dbReference>
<accession>A0AAP2JV46</accession>